<accession>A0AAD2DP08</accession>
<dbReference type="AlphaFoldDB" id="A0AAD2DP08"/>
<proteinExistence type="predicted"/>
<dbReference type="Proteomes" id="UP000834106">
    <property type="component" value="Chromosome 5"/>
</dbReference>
<sequence length="348" mass="39337">MVVVTTEINGVYLRVFKWNEKLPEVTNEKGLFFVRIYEETLTVSSNKTGDGINKSKVSVMYPELITFELSSLCCSCRINQLLDDYVLSPKVAFQENIKSLTKSIATAALAYFRFKNQTLLGNGPKPVFVVEIYRHKTIDHTKEGILEEDDSFFYETLVNSACQRSISEIESDQGQDSADVNNAGILRILRYLLGIPKSEVLERIESDEPKGLYEVKACVDFQKFRARDPELDACPICIQGFSEEMVVITEEINGVHLRMFKRNEKLPETTNKKGLFLLRVYDEIITVTSNENGDGTNISIEKFGNLEKCEDETSSEEIESADGADFDQEQNTLDVLNLVNSNEIADIV</sequence>
<name>A0AAD2DP08_9LAMI</name>
<keyword evidence="2" id="KW-1185">Reference proteome</keyword>
<evidence type="ECO:0000313" key="2">
    <source>
        <dbReference type="Proteomes" id="UP000834106"/>
    </source>
</evidence>
<dbReference type="EMBL" id="OU503040">
    <property type="protein sequence ID" value="CAI9761019.1"/>
    <property type="molecule type" value="Genomic_DNA"/>
</dbReference>
<reference evidence="1" key="1">
    <citation type="submission" date="2023-05" db="EMBL/GenBank/DDBJ databases">
        <authorList>
            <person name="Huff M."/>
        </authorList>
    </citation>
    <scope>NUCLEOTIDE SEQUENCE</scope>
</reference>
<evidence type="ECO:0000313" key="1">
    <source>
        <dbReference type="EMBL" id="CAI9761019.1"/>
    </source>
</evidence>
<protein>
    <submittedName>
        <fullName evidence="1">Uncharacterized protein</fullName>
    </submittedName>
</protein>
<organism evidence="1 2">
    <name type="scientific">Fraxinus pennsylvanica</name>
    <dbReference type="NCBI Taxonomy" id="56036"/>
    <lineage>
        <taxon>Eukaryota</taxon>
        <taxon>Viridiplantae</taxon>
        <taxon>Streptophyta</taxon>
        <taxon>Embryophyta</taxon>
        <taxon>Tracheophyta</taxon>
        <taxon>Spermatophyta</taxon>
        <taxon>Magnoliopsida</taxon>
        <taxon>eudicotyledons</taxon>
        <taxon>Gunneridae</taxon>
        <taxon>Pentapetalae</taxon>
        <taxon>asterids</taxon>
        <taxon>lamiids</taxon>
        <taxon>Lamiales</taxon>
        <taxon>Oleaceae</taxon>
        <taxon>Oleeae</taxon>
        <taxon>Fraxinus</taxon>
    </lineage>
</organism>
<gene>
    <name evidence="1" type="ORF">FPE_LOCUS8449</name>
</gene>